<feature type="compositionally biased region" description="Basic and acidic residues" evidence="1">
    <location>
        <begin position="77"/>
        <end position="92"/>
    </location>
</feature>
<evidence type="ECO:0000256" key="1">
    <source>
        <dbReference type="SAM" id="MobiDB-lite"/>
    </source>
</evidence>
<comment type="caution">
    <text evidence="2">The sequence shown here is derived from an EMBL/GenBank/DDBJ whole genome shotgun (WGS) entry which is preliminary data.</text>
</comment>
<dbReference type="RefSeq" id="WP_160905562.1">
    <property type="nucleotide sequence ID" value="NZ_WVHS01000001.1"/>
</dbReference>
<dbReference type="EMBL" id="WVHS01000001">
    <property type="protein sequence ID" value="MXV14600.1"/>
    <property type="molecule type" value="Genomic_DNA"/>
</dbReference>
<feature type="compositionally biased region" description="Acidic residues" evidence="1">
    <location>
        <begin position="147"/>
        <end position="158"/>
    </location>
</feature>
<feature type="compositionally biased region" description="Acidic residues" evidence="1">
    <location>
        <begin position="166"/>
        <end position="185"/>
    </location>
</feature>
<reference evidence="2 3" key="1">
    <citation type="submission" date="2019-11" db="EMBL/GenBank/DDBJ databases">
        <title>Pedobacter sp. HMF7056 Genome sequencing and assembly.</title>
        <authorList>
            <person name="Kang H."/>
            <person name="Kim H."/>
            <person name="Joh K."/>
        </authorList>
    </citation>
    <scope>NUCLEOTIDE SEQUENCE [LARGE SCALE GENOMIC DNA]</scope>
    <source>
        <strain evidence="2 3">HMF7056</strain>
    </source>
</reference>
<evidence type="ECO:0000313" key="2">
    <source>
        <dbReference type="EMBL" id="MXV14600.1"/>
    </source>
</evidence>
<feature type="compositionally biased region" description="Pro residues" evidence="1">
    <location>
        <begin position="62"/>
        <end position="74"/>
    </location>
</feature>
<name>A0A7K1XUG8_9SPHI</name>
<sequence length="361" mass="39075">MMNTKEIIKKIGVIISELHDQQKFLAENPESLNEFELELLRANTHFLNDHIEILHRFSQAAPVPPTPAVQPPSPVAESEKPAHPAAAEKEEPVQEAAVEEEQQPSREWVFEPIKESLKTDAEPGQGEEPESAAEAPGTVTRHFLDAEPIEDGDPEEAPDGAIGDSAPEEAATEPEEEDETADEPVEPPQREENLEEAQPGSANEPEPVDPAPVKAPEPVAEEKAPEPAPAIAGPVVHEVVIRERTVAIDTLPGPAEAPAKAPTINELLSAGLKTSATAAQYTQPVSDIKSAVNLNDKLLFIKDLFNGYSLAYSEAMDMANRAGSYDAAVKFLEANYGGKNQWSAKQATVDKLYAIITRRFS</sequence>
<dbReference type="AlphaFoldDB" id="A0A7K1XUG8"/>
<feature type="region of interest" description="Disordered" evidence="1">
    <location>
        <begin position="62"/>
        <end position="231"/>
    </location>
</feature>
<evidence type="ECO:0000313" key="3">
    <source>
        <dbReference type="Proteomes" id="UP000451233"/>
    </source>
</evidence>
<feature type="compositionally biased region" description="Basic and acidic residues" evidence="1">
    <location>
        <begin position="108"/>
        <end position="121"/>
    </location>
</feature>
<protein>
    <submittedName>
        <fullName evidence="2">Uncharacterized protein</fullName>
    </submittedName>
</protein>
<organism evidence="2 3">
    <name type="scientific">Hufsiella ginkgonis</name>
    <dbReference type="NCBI Taxonomy" id="2695274"/>
    <lineage>
        <taxon>Bacteria</taxon>
        <taxon>Pseudomonadati</taxon>
        <taxon>Bacteroidota</taxon>
        <taxon>Sphingobacteriia</taxon>
        <taxon>Sphingobacteriales</taxon>
        <taxon>Sphingobacteriaceae</taxon>
        <taxon>Hufsiella</taxon>
    </lineage>
</organism>
<keyword evidence="3" id="KW-1185">Reference proteome</keyword>
<proteinExistence type="predicted"/>
<accession>A0A7K1XUG8</accession>
<dbReference type="Proteomes" id="UP000451233">
    <property type="component" value="Unassembled WGS sequence"/>
</dbReference>
<gene>
    <name evidence="2" type="ORF">GS398_04770</name>
</gene>